<dbReference type="PANTHER" id="PTHR43792:SF16">
    <property type="entry name" value="N-ACETYLTRANSFERASE DOMAIN-CONTAINING PROTEIN"/>
    <property type="match status" value="1"/>
</dbReference>
<proteinExistence type="predicted"/>
<evidence type="ECO:0000313" key="3">
    <source>
        <dbReference type="Proteomes" id="UP000460435"/>
    </source>
</evidence>
<accession>A0A7K3M016</accession>
<sequence>MAAVTEPLLRTERMALRQVTRSDVDRLVLLNNDDGVMRYLDWRPPTREQVVAEVEILLKAYEVYPRHGQLIAELADSTFVGWFSLAVGADGPAAPELGYRLRTAHWGAGLATEGSQAMINYAFAELEAERVVAETMFVNAGSRRVMEKCGMRHIETFHVEFDNPLPGTELGEVRYQITREEWLVARTSR</sequence>
<keyword evidence="3" id="KW-1185">Reference proteome</keyword>
<dbReference type="GO" id="GO:0016747">
    <property type="term" value="F:acyltransferase activity, transferring groups other than amino-acyl groups"/>
    <property type="evidence" value="ECO:0007669"/>
    <property type="project" value="InterPro"/>
</dbReference>
<feature type="domain" description="N-acetyltransferase" evidence="1">
    <location>
        <begin position="14"/>
        <end position="180"/>
    </location>
</feature>
<dbReference type="Pfam" id="PF13302">
    <property type="entry name" value="Acetyltransf_3"/>
    <property type="match status" value="1"/>
</dbReference>
<evidence type="ECO:0000313" key="2">
    <source>
        <dbReference type="EMBL" id="NDL56590.1"/>
    </source>
</evidence>
<dbReference type="Proteomes" id="UP000460435">
    <property type="component" value="Unassembled WGS sequence"/>
</dbReference>
<protein>
    <submittedName>
        <fullName evidence="2">GNAT family N-acetyltransferase</fullName>
    </submittedName>
</protein>
<dbReference type="PANTHER" id="PTHR43792">
    <property type="entry name" value="GNAT FAMILY, PUTATIVE (AFU_ORTHOLOGUE AFUA_3G00765)-RELATED-RELATED"/>
    <property type="match status" value="1"/>
</dbReference>
<organism evidence="2 3">
    <name type="scientific">Phytoactinopolyspora mesophila</name>
    <dbReference type="NCBI Taxonomy" id="2650750"/>
    <lineage>
        <taxon>Bacteria</taxon>
        <taxon>Bacillati</taxon>
        <taxon>Actinomycetota</taxon>
        <taxon>Actinomycetes</taxon>
        <taxon>Jiangellales</taxon>
        <taxon>Jiangellaceae</taxon>
        <taxon>Phytoactinopolyspora</taxon>
    </lineage>
</organism>
<dbReference type="SUPFAM" id="SSF55729">
    <property type="entry name" value="Acyl-CoA N-acyltransferases (Nat)"/>
    <property type="match status" value="1"/>
</dbReference>
<dbReference type="Gene3D" id="3.40.630.30">
    <property type="match status" value="1"/>
</dbReference>
<dbReference type="AlphaFoldDB" id="A0A7K3M016"/>
<name>A0A7K3M016_9ACTN</name>
<evidence type="ECO:0000259" key="1">
    <source>
        <dbReference type="PROSITE" id="PS51186"/>
    </source>
</evidence>
<dbReference type="EMBL" id="WLZY01000001">
    <property type="protein sequence ID" value="NDL56590.1"/>
    <property type="molecule type" value="Genomic_DNA"/>
</dbReference>
<dbReference type="InterPro" id="IPR051531">
    <property type="entry name" value="N-acetyltransferase"/>
</dbReference>
<dbReference type="PROSITE" id="PS51186">
    <property type="entry name" value="GNAT"/>
    <property type="match status" value="1"/>
</dbReference>
<reference evidence="2 3" key="1">
    <citation type="submission" date="2019-11" db="EMBL/GenBank/DDBJ databases">
        <authorList>
            <person name="Li X.-J."/>
            <person name="Feng X.-M."/>
        </authorList>
    </citation>
    <scope>NUCLEOTIDE SEQUENCE [LARGE SCALE GENOMIC DNA]</scope>
    <source>
        <strain evidence="2 3">XMNu-373</strain>
    </source>
</reference>
<dbReference type="InterPro" id="IPR000182">
    <property type="entry name" value="GNAT_dom"/>
</dbReference>
<comment type="caution">
    <text evidence="2">The sequence shown here is derived from an EMBL/GenBank/DDBJ whole genome shotgun (WGS) entry which is preliminary data.</text>
</comment>
<keyword evidence="2" id="KW-0808">Transferase</keyword>
<dbReference type="InterPro" id="IPR016181">
    <property type="entry name" value="Acyl_CoA_acyltransferase"/>
</dbReference>
<gene>
    <name evidence="2" type="ORF">F7O44_05845</name>
</gene>